<sequence length="199" mass="21806">MATLRGTAYEQACLSLLQRWLRMDVYRTGGAHDRGMDLCGWWSPHTLSPVHTQPDARVRVVTQCKAIAKPAGPHIVRELEGTLVRAAWDKFAPTSTAPGALATQPDEAPLIGVLAVLSGFSKHAMLQARSSRVPMLLLHLTSPHADFRDLHCAGFVWNEALAHGVLDNRFDIGWVERASRSPKESAPQLVVYRDGIAVA</sequence>
<dbReference type="Proteomes" id="UP000818624">
    <property type="component" value="Chromosome 3"/>
</dbReference>
<evidence type="ECO:0000256" key="2">
    <source>
        <dbReference type="ARBA" id="ARBA00023128"/>
    </source>
</evidence>
<evidence type="ECO:0008006" key="5">
    <source>
        <dbReference type="Google" id="ProtNLM"/>
    </source>
</evidence>
<evidence type="ECO:0000313" key="4">
    <source>
        <dbReference type="Proteomes" id="UP000818624"/>
    </source>
</evidence>
<comment type="subcellular location">
    <subcellularLocation>
        <location evidence="1">Mitochondrion</location>
    </subcellularLocation>
</comment>
<proteinExistence type="predicted"/>
<dbReference type="Pfam" id="PF10356">
    <property type="entry name" value="RRG7"/>
    <property type="match status" value="2"/>
</dbReference>
<keyword evidence="4" id="KW-1185">Reference proteome</keyword>
<dbReference type="Gene3D" id="3.40.1350.10">
    <property type="match status" value="1"/>
</dbReference>
<dbReference type="PANTHER" id="PTHR28133:SF1">
    <property type="entry name" value="REQUIRED FOR RESPIRATORY GROWTH PROTEIN 7, MITOCHONDRIAL"/>
    <property type="match status" value="1"/>
</dbReference>
<evidence type="ECO:0000313" key="3">
    <source>
        <dbReference type="EMBL" id="WFD48899.1"/>
    </source>
</evidence>
<dbReference type="EMBL" id="CP046236">
    <property type="protein sequence ID" value="WFD48899.1"/>
    <property type="molecule type" value="Genomic_DNA"/>
</dbReference>
<dbReference type="InterPro" id="IPR018828">
    <property type="entry name" value="RRG7"/>
</dbReference>
<reference evidence="3 4" key="1">
    <citation type="journal article" date="2020" name="Elife">
        <title>Loss of centromere function drives karyotype evolution in closely related Malassezia species.</title>
        <authorList>
            <person name="Sankaranarayanan S.R."/>
            <person name="Ianiri G."/>
            <person name="Coelho M.A."/>
            <person name="Reza M.H."/>
            <person name="Thimmappa B.C."/>
            <person name="Ganguly P."/>
            <person name="Vadnala R.N."/>
            <person name="Sun S."/>
            <person name="Siddharthan R."/>
            <person name="Tellgren-Roth C."/>
            <person name="Dawson T.L."/>
            <person name="Heitman J."/>
            <person name="Sanyal K."/>
        </authorList>
    </citation>
    <scope>NUCLEOTIDE SEQUENCE [LARGE SCALE GENOMIC DNA]</scope>
    <source>
        <strain evidence="3">CBS14141</strain>
    </source>
</reference>
<dbReference type="InterPro" id="IPR011856">
    <property type="entry name" value="tRNA_endonuc-like_dom_sf"/>
</dbReference>
<organism evidence="3 4">
    <name type="scientific">Malassezia furfur</name>
    <name type="common">Pityriasis versicolor infection agent</name>
    <name type="synonym">Pityrosporum furfur</name>
    <dbReference type="NCBI Taxonomy" id="55194"/>
    <lineage>
        <taxon>Eukaryota</taxon>
        <taxon>Fungi</taxon>
        <taxon>Dikarya</taxon>
        <taxon>Basidiomycota</taxon>
        <taxon>Ustilaginomycotina</taxon>
        <taxon>Malasseziomycetes</taxon>
        <taxon>Malasseziales</taxon>
        <taxon>Malasseziaceae</taxon>
        <taxon>Malassezia</taxon>
    </lineage>
</organism>
<gene>
    <name evidence="3" type="ORF">GLX27_003572</name>
</gene>
<protein>
    <recommendedName>
        <fullName evidence="5">Restriction endonuclease type IV Mrr domain-containing protein</fullName>
    </recommendedName>
</protein>
<name>A0ABY8ETR1_MALFU</name>
<keyword evidence="2" id="KW-0496">Mitochondrion</keyword>
<dbReference type="PANTHER" id="PTHR28133">
    <property type="entry name" value="REQUIRED FOR RESPIRATORY GROWTH PROTEIN 7, MITOCHONDRIAL"/>
    <property type="match status" value="1"/>
</dbReference>
<evidence type="ECO:0000256" key="1">
    <source>
        <dbReference type="ARBA" id="ARBA00004173"/>
    </source>
</evidence>
<accession>A0ABY8ETR1</accession>